<keyword evidence="2" id="KW-1133">Transmembrane helix</keyword>
<evidence type="ECO:0000256" key="2">
    <source>
        <dbReference type="SAM" id="Phobius"/>
    </source>
</evidence>
<evidence type="ECO:0000256" key="1">
    <source>
        <dbReference type="SAM" id="MobiDB-lite"/>
    </source>
</evidence>
<keyword evidence="4" id="KW-1185">Reference proteome</keyword>
<feature type="transmembrane region" description="Helical" evidence="2">
    <location>
        <begin position="183"/>
        <end position="205"/>
    </location>
</feature>
<keyword evidence="2" id="KW-0472">Membrane</keyword>
<accession>A0ABN2Q757</accession>
<reference evidence="3 4" key="1">
    <citation type="journal article" date="2019" name="Int. J. Syst. Evol. Microbiol.">
        <title>The Global Catalogue of Microorganisms (GCM) 10K type strain sequencing project: providing services to taxonomists for standard genome sequencing and annotation.</title>
        <authorList>
            <consortium name="The Broad Institute Genomics Platform"/>
            <consortium name="The Broad Institute Genome Sequencing Center for Infectious Disease"/>
            <person name="Wu L."/>
            <person name="Ma J."/>
        </authorList>
    </citation>
    <scope>NUCLEOTIDE SEQUENCE [LARGE SCALE GENOMIC DNA]</scope>
    <source>
        <strain evidence="3 4">JCM 14545</strain>
    </source>
</reference>
<feature type="transmembrane region" description="Helical" evidence="2">
    <location>
        <begin position="14"/>
        <end position="35"/>
    </location>
</feature>
<dbReference type="EMBL" id="BAAANN010000004">
    <property type="protein sequence ID" value="GAA1945728.1"/>
    <property type="molecule type" value="Genomic_DNA"/>
</dbReference>
<organism evidence="3 4">
    <name type="scientific">Amycolatopsis minnesotensis</name>
    <dbReference type="NCBI Taxonomy" id="337894"/>
    <lineage>
        <taxon>Bacteria</taxon>
        <taxon>Bacillati</taxon>
        <taxon>Actinomycetota</taxon>
        <taxon>Actinomycetes</taxon>
        <taxon>Pseudonocardiales</taxon>
        <taxon>Pseudonocardiaceae</taxon>
        <taxon>Amycolatopsis</taxon>
    </lineage>
</organism>
<proteinExistence type="predicted"/>
<dbReference type="Proteomes" id="UP001501116">
    <property type="component" value="Unassembled WGS sequence"/>
</dbReference>
<name>A0ABN2Q757_9PSEU</name>
<comment type="caution">
    <text evidence="3">The sequence shown here is derived from an EMBL/GenBank/DDBJ whole genome shotgun (WGS) entry which is preliminary data.</text>
</comment>
<evidence type="ECO:0008006" key="5">
    <source>
        <dbReference type="Google" id="ProtNLM"/>
    </source>
</evidence>
<evidence type="ECO:0000313" key="4">
    <source>
        <dbReference type="Proteomes" id="UP001501116"/>
    </source>
</evidence>
<evidence type="ECO:0000313" key="3">
    <source>
        <dbReference type="EMBL" id="GAA1945728.1"/>
    </source>
</evidence>
<sequence length="249" mass="26697">MDFWGAVRLLRKRWYVVLPAVVVAIALTLLTYVSIPTRYSSTGVVVLTAPSAGGKVAERSDPDQAVQINPLLAFDGSLVTSAQIAAQVLNDPATKEALGIATGSSDTYTASNGTTNGPFVFVTAQSDSDARSRQLVGSTLDRARQELDTRQRELKAPESTFIQVQVLVKPTAPEAQIGGKLRFAGAAFVLTLILALAVTFAYDSIANAMRRRRPKAPEVAAPRDPELTRPAMHPVNNRQPAEVSAEARE</sequence>
<dbReference type="RefSeq" id="WP_344414294.1">
    <property type="nucleotide sequence ID" value="NZ_BAAANN010000004.1"/>
</dbReference>
<keyword evidence="2" id="KW-0812">Transmembrane</keyword>
<gene>
    <name evidence="3" type="ORF">GCM10009754_11920</name>
</gene>
<protein>
    <recommendedName>
        <fullName evidence="5">Capsular polysaccharide biosynthesis protein</fullName>
    </recommendedName>
</protein>
<feature type="region of interest" description="Disordered" evidence="1">
    <location>
        <begin position="211"/>
        <end position="249"/>
    </location>
</feature>